<accession>A0A518HT06</accession>
<dbReference type="Gene3D" id="3.30.700.10">
    <property type="entry name" value="Glycoprotein, Type 4 Pilin"/>
    <property type="match status" value="1"/>
</dbReference>
<dbReference type="NCBIfam" id="TIGR04294">
    <property type="entry name" value="pre_pil_HX9DG"/>
    <property type="match status" value="1"/>
</dbReference>
<dbReference type="EMBL" id="CP037423">
    <property type="protein sequence ID" value="QDV43985.1"/>
    <property type="molecule type" value="Genomic_DNA"/>
</dbReference>
<name>A0A518HT06_9BACT</name>
<dbReference type="KEGG" id="snep:Enr13x_38460"/>
<dbReference type="NCBIfam" id="TIGR02532">
    <property type="entry name" value="IV_pilin_GFxxxE"/>
    <property type="match status" value="1"/>
</dbReference>
<gene>
    <name evidence="2" type="primary">xcpT_7</name>
    <name evidence="2" type="ORF">Enr13x_38460</name>
</gene>
<dbReference type="Proteomes" id="UP000319004">
    <property type="component" value="Chromosome"/>
</dbReference>
<dbReference type="OrthoDB" id="241541at2"/>
<reference evidence="2 3" key="1">
    <citation type="submission" date="2019-03" db="EMBL/GenBank/DDBJ databases">
        <title>Deep-cultivation of Planctomycetes and their phenomic and genomic characterization uncovers novel biology.</title>
        <authorList>
            <person name="Wiegand S."/>
            <person name="Jogler M."/>
            <person name="Boedeker C."/>
            <person name="Pinto D."/>
            <person name="Vollmers J."/>
            <person name="Rivas-Marin E."/>
            <person name="Kohn T."/>
            <person name="Peeters S.H."/>
            <person name="Heuer A."/>
            <person name="Rast P."/>
            <person name="Oberbeckmann S."/>
            <person name="Bunk B."/>
            <person name="Jeske O."/>
            <person name="Meyerdierks A."/>
            <person name="Storesund J.E."/>
            <person name="Kallscheuer N."/>
            <person name="Luecker S."/>
            <person name="Lage O.M."/>
            <person name="Pohl T."/>
            <person name="Merkel B.J."/>
            <person name="Hornburger P."/>
            <person name="Mueller R.-W."/>
            <person name="Bruemmer F."/>
            <person name="Labrenz M."/>
            <person name="Spormann A.M."/>
            <person name="Op den Camp H."/>
            <person name="Overmann J."/>
            <person name="Amann R."/>
            <person name="Jetten M.S.M."/>
            <person name="Mascher T."/>
            <person name="Medema M.H."/>
            <person name="Devos D.P."/>
            <person name="Kaster A.-K."/>
            <person name="Ovreas L."/>
            <person name="Rohde M."/>
            <person name="Galperin M.Y."/>
            <person name="Jogler C."/>
        </authorList>
    </citation>
    <scope>NUCLEOTIDE SEQUENCE [LARGE SCALE GENOMIC DNA]</scope>
    <source>
        <strain evidence="2 3">Enr13</strain>
    </source>
</reference>
<dbReference type="InterPro" id="IPR012902">
    <property type="entry name" value="N_methyl_site"/>
</dbReference>
<feature type="domain" description="DUF1559" evidence="1">
    <location>
        <begin position="35"/>
        <end position="370"/>
    </location>
</feature>
<evidence type="ECO:0000313" key="2">
    <source>
        <dbReference type="EMBL" id="QDV43985.1"/>
    </source>
</evidence>
<keyword evidence="3" id="KW-1185">Reference proteome</keyword>
<dbReference type="SUPFAM" id="SSF54523">
    <property type="entry name" value="Pili subunits"/>
    <property type="match status" value="1"/>
</dbReference>
<protein>
    <submittedName>
        <fullName evidence="2">Type II secretion system protein G</fullName>
    </submittedName>
</protein>
<dbReference type="PROSITE" id="PS00409">
    <property type="entry name" value="PROKAR_NTER_METHYL"/>
    <property type="match status" value="1"/>
</dbReference>
<dbReference type="InterPro" id="IPR011453">
    <property type="entry name" value="DUF1559"/>
</dbReference>
<dbReference type="AlphaFoldDB" id="A0A518HT06"/>
<dbReference type="Pfam" id="PF07596">
    <property type="entry name" value="SBP_bac_10"/>
    <property type="match status" value="1"/>
</dbReference>
<proteinExistence type="predicted"/>
<organism evidence="2 3">
    <name type="scientific">Stieleria neptunia</name>
    <dbReference type="NCBI Taxonomy" id="2527979"/>
    <lineage>
        <taxon>Bacteria</taxon>
        <taxon>Pseudomonadati</taxon>
        <taxon>Planctomycetota</taxon>
        <taxon>Planctomycetia</taxon>
        <taxon>Pirellulales</taxon>
        <taxon>Pirellulaceae</taxon>
        <taxon>Stieleria</taxon>
    </lineage>
</organism>
<sequence length="420" mass="45690">MQMRRSTRQGFTLVELLVVIAIIGILVGLLLPAVQAAREAARRMSCSNNFKQIGLAIHNYHTAFKQIPTNGTGTARTPSTPNGTQDCNRLFLSWLVPILPYMEQQALWDSISNPSTQATPGQSVQATGGVWFPMGPCPWETRYVPWVTQVPAFRCPSDPGQARGPGQLARTNYAASLGDAADRSHNGGVNDYGFFGNRNNRDENWAVERARAAQRGFFWNRNEMKFRDVLDGLSNTIAAAEVCTSGGKREVKADFVRNISDMANPNNTILIPARCKEGVHIDPERPQFYDETANVRSSLSQSKHARWADSRAYYSAMHTMLPPNNANCVNTGSDGNHSGVISTAGSRHTGGAHVLMGDGAVIFMTDSVDGGNPELPTVCVQRSGNSFPISSLPGSESNYGLWGALGTRDASETIEEQLNQ</sequence>
<dbReference type="Pfam" id="PF07963">
    <property type="entry name" value="N_methyl"/>
    <property type="match status" value="1"/>
</dbReference>
<evidence type="ECO:0000259" key="1">
    <source>
        <dbReference type="Pfam" id="PF07596"/>
    </source>
</evidence>
<dbReference type="InterPro" id="IPR045584">
    <property type="entry name" value="Pilin-like"/>
</dbReference>
<evidence type="ECO:0000313" key="3">
    <source>
        <dbReference type="Proteomes" id="UP000319004"/>
    </source>
</evidence>
<dbReference type="PANTHER" id="PTHR30093">
    <property type="entry name" value="GENERAL SECRETION PATHWAY PROTEIN G"/>
    <property type="match status" value="1"/>
</dbReference>
<dbReference type="InterPro" id="IPR027558">
    <property type="entry name" value="Pre_pil_HX9DG_C"/>
</dbReference>
<dbReference type="PANTHER" id="PTHR30093:SF2">
    <property type="entry name" value="TYPE II SECRETION SYSTEM PROTEIN H"/>
    <property type="match status" value="1"/>
</dbReference>